<dbReference type="SUPFAM" id="SSF50037">
    <property type="entry name" value="C-terminal domain of transcriptional repressors"/>
    <property type="match status" value="1"/>
</dbReference>
<keyword evidence="4" id="KW-1185">Reference proteome</keyword>
<dbReference type="InterPro" id="IPR052713">
    <property type="entry name" value="FeoA"/>
</dbReference>
<evidence type="ECO:0000259" key="2">
    <source>
        <dbReference type="SMART" id="SM00899"/>
    </source>
</evidence>
<dbReference type="Gene3D" id="2.30.30.90">
    <property type="match status" value="1"/>
</dbReference>
<dbReference type="InterPro" id="IPR038157">
    <property type="entry name" value="FeoA_core_dom"/>
</dbReference>
<dbReference type="Pfam" id="PF04023">
    <property type="entry name" value="FeoA"/>
    <property type="match status" value="1"/>
</dbReference>
<sequence>MVGTLNDIDVGAKTRVKTLARDSAVRRRLMDMGIIPGIQVEVTGKAPLGDPIEILLRGYKLTLRKNEALAVMVE</sequence>
<dbReference type="InterPro" id="IPR008988">
    <property type="entry name" value="Transcriptional_repressor_C"/>
</dbReference>
<dbReference type="Proteomes" id="UP001078443">
    <property type="component" value="Unassembled WGS sequence"/>
</dbReference>
<protein>
    <submittedName>
        <fullName evidence="3">Ferrous iron transport protein A</fullName>
    </submittedName>
</protein>
<evidence type="ECO:0000313" key="4">
    <source>
        <dbReference type="Proteomes" id="UP001078443"/>
    </source>
</evidence>
<dbReference type="EMBL" id="JAPQER010000003">
    <property type="protein sequence ID" value="MCY6484476.1"/>
    <property type="molecule type" value="Genomic_DNA"/>
</dbReference>
<reference evidence="3" key="1">
    <citation type="submission" date="2022-12" db="EMBL/GenBank/DDBJ databases">
        <authorList>
            <person name="Wang J."/>
        </authorList>
    </citation>
    <scope>NUCLEOTIDE SEQUENCE</scope>
    <source>
        <strain evidence="3">HY-45-18</strain>
    </source>
</reference>
<accession>A0ABT4CZQ9</accession>
<organism evidence="3 4">
    <name type="scientific">Clostridium aestuarii</name>
    <dbReference type="NCBI Taxonomy" id="338193"/>
    <lineage>
        <taxon>Bacteria</taxon>
        <taxon>Bacillati</taxon>
        <taxon>Bacillota</taxon>
        <taxon>Clostridia</taxon>
        <taxon>Eubacteriales</taxon>
        <taxon>Clostridiaceae</taxon>
        <taxon>Clostridium</taxon>
    </lineage>
</organism>
<feature type="domain" description="Ferrous iron transporter FeoA-like" evidence="2">
    <location>
        <begin position="3"/>
        <end position="74"/>
    </location>
</feature>
<proteinExistence type="predicted"/>
<dbReference type="SMART" id="SM00899">
    <property type="entry name" value="FeoA"/>
    <property type="match status" value="1"/>
</dbReference>
<evidence type="ECO:0000256" key="1">
    <source>
        <dbReference type="ARBA" id="ARBA00023004"/>
    </source>
</evidence>
<keyword evidence="1" id="KW-0408">Iron</keyword>
<dbReference type="PANTHER" id="PTHR42954">
    <property type="entry name" value="FE(2+) TRANSPORT PROTEIN A"/>
    <property type="match status" value="1"/>
</dbReference>
<evidence type="ECO:0000313" key="3">
    <source>
        <dbReference type="EMBL" id="MCY6484476.1"/>
    </source>
</evidence>
<dbReference type="PANTHER" id="PTHR42954:SF2">
    <property type="entry name" value="FE(2+) TRANSPORT PROTEIN A"/>
    <property type="match status" value="1"/>
</dbReference>
<comment type="caution">
    <text evidence="3">The sequence shown here is derived from an EMBL/GenBank/DDBJ whole genome shotgun (WGS) entry which is preliminary data.</text>
</comment>
<dbReference type="RefSeq" id="WP_268040776.1">
    <property type="nucleotide sequence ID" value="NZ_JAPQER010000003.1"/>
</dbReference>
<gene>
    <name evidence="3" type="ORF">OW763_09005</name>
</gene>
<name>A0ABT4CZQ9_9CLOT</name>
<dbReference type="InterPro" id="IPR007167">
    <property type="entry name" value="Fe-transptr_FeoA-like"/>
</dbReference>